<comment type="caution">
    <text evidence="1">The sequence shown here is derived from an EMBL/GenBank/DDBJ whole genome shotgun (WGS) entry which is preliminary data.</text>
</comment>
<dbReference type="OrthoDB" id="5901703at2759"/>
<name>A0A6V7VVN2_MELEN</name>
<accession>A0A6V7VVN2</accession>
<reference evidence="1 2" key="1">
    <citation type="submission" date="2020-08" db="EMBL/GenBank/DDBJ databases">
        <authorList>
            <person name="Koutsovoulos G."/>
            <person name="Danchin GJ E."/>
        </authorList>
    </citation>
    <scope>NUCLEOTIDE SEQUENCE [LARGE SCALE GENOMIC DNA]</scope>
</reference>
<evidence type="ECO:0000313" key="1">
    <source>
        <dbReference type="EMBL" id="CAD2178842.1"/>
    </source>
</evidence>
<dbReference type="Proteomes" id="UP000580250">
    <property type="component" value="Unassembled WGS sequence"/>
</dbReference>
<proteinExistence type="predicted"/>
<dbReference type="AlphaFoldDB" id="A0A6V7VVN2"/>
<dbReference type="EMBL" id="CAJEWN010000329">
    <property type="protein sequence ID" value="CAD2178842.1"/>
    <property type="molecule type" value="Genomic_DNA"/>
</dbReference>
<sequence length="140" mass="16086">MSNSSGNSSNGFDMRLSSLTVGQFKQAVENFREGSHIEEVKMVGKRQGSLYIWGERSSKEPLPVNKFMEEFLRDGIIASNQRKRACKFHLVTPLIQNRTVTLYVWIKTPPRLNLPSGGFIELVVEYTLRDDFKIPKHLDR</sequence>
<evidence type="ECO:0000313" key="2">
    <source>
        <dbReference type="Proteomes" id="UP000580250"/>
    </source>
</evidence>
<gene>
    <name evidence="1" type="ORF">MENT_LOCUS30804</name>
</gene>
<organism evidence="1 2">
    <name type="scientific">Meloidogyne enterolobii</name>
    <name type="common">Root-knot nematode worm</name>
    <name type="synonym">Meloidogyne mayaguensis</name>
    <dbReference type="NCBI Taxonomy" id="390850"/>
    <lineage>
        <taxon>Eukaryota</taxon>
        <taxon>Metazoa</taxon>
        <taxon>Ecdysozoa</taxon>
        <taxon>Nematoda</taxon>
        <taxon>Chromadorea</taxon>
        <taxon>Rhabditida</taxon>
        <taxon>Tylenchina</taxon>
        <taxon>Tylenchomorpha</taxon>
        <taxon>Tylenchoidea</taxon>
        <taxon>Meloidogynidae</taxon>
        <taxon>Meloidogyninae</taxon>
        <taxon>Meloidogyne</taxon>
    </lineage>
</organism>
<protein>
    <submittedName>
        <fullName evidence="1">Uncharacterized protein</fullName>
    </submittedName>
</protein>